<comment type="caution">
    <text evidence="2">The sequence shown here is derived from an EMBL/GenBank/DDBJ whole genome shotgun (WGS) entry which is preliminary data.</text>
</comment>
<feature type="domain" description="PH" evidence="1">
    <location>
        <begin position="1"/>
        <end position="37"/>
    </location>
</feature>
<dbReference type="Pfam" id="PF14223">
    <property type="entry name" value="Retrotran_gag_2"/>
    <property type="match status" value="1"/>
</dbReference>
<protein>
    <recommendedName>
        <fullName evidence="1">PH domain-containing protein</fullName>
    </recommendedName>
</protein>
<name>A0AAD7DB85_MYCRO</name>
<keyword evidence="3" id="KW-1185">Reference proteome</keyword>
<evidence type="ECO:0000313" key="2">
    <source>
        <dbReference type="EMBL" id="KAJ7687226.1"/>
    </source>
</evidence>
<evidence type="ECO:0000259" key="1">
    <source>
        <dbReference type="PROSITE" id="PS50003"/>
    </source>
</evidence>
<gene>
    <name evidence="2" type="ORF">B0H17DRAFT_842623</name>
</gene>
<dbReference type="AlphaFoldDB" id="A0AAD7DB85"/>
<feature type="non-terminal residue" evidence="2">
    <location>
        <position position="1"/>
    </location>
</feature>
<proteinExistence type="predicted"/>
<accession>A0AAD7DB85</accession>
<reference evidence="2" key="1">
    <citation type="submission" date="2023-03" db="EMBL/GenBank/DDBJ databases">
        <title>Massive genome expansion in bonnet fungi (Mycena s.s.) driven by repeated elements and novel gene families across ecological guilds.</title>
        <authorList>
            <consortium name="Lawrence Berkeley National Laboratory"/>
            <person name="Harder C.B."/>
            <person name="Miyauchi S."/>
            <person name="Viragh M."/>
            <person name="Kuo A."/>
            <person name="Thoen E."/>
            <person name="Andreopoulos B."/>
            <person name="Lu D."/>
            <person name="Skrede I."/>
            <person name="Drula E."/>
            <person name="Henrissat B."/>
            <person name="Morin E."/>
            <person name="Kohler A."/>
            <person name="Barry K."/>
            <person name="LaButti K."/>
            <person name="Morin E."/>
            <person name="Salamov A."/>
            <person name="Lipzen A."/>
            <person name="Mereny Z."/>
            <person name="Hegedus B."/>
            <person name="Baldrian P."/>
            <person name="Stursova M."/>
            <person name="Weitz H."/>
            <person name="Taylor A."/>
            <person name="Grigoriev I.V."/>
            <person name="Nagy L.G."/>
            <person name="Martin F."/>
            <person name="Kauserud H."/>
        </authorList>
    </citation>
    <scope>NUCLEOTIDE SEQUENCE</scope>
    <source>
        <strain evidence="2">CBHHK067</strain>
    </source>
</reference>
<organism evidence="2 3">
    <name type="scientific">Mycena rosella</name>
    <name type="common">Pink bonnet</name>
    <name type="synonym">Agaricus rosellus</name>
    <dbReference type="NCBI Taxonomy" id="1033263"/>
    <lineage>
        <taxon>Eukaryota</taxon>
        <taxon>Fungi</taxon>
        <taxon>Dikarya</taxon>
        <taxon>Basidiomycota</taxon>
        <taxon>Agaricomycotina</taxon>
        <taxon>Agaricomycetes</taxon>
        <taxon>Agaricomycetidae</taxon>
        <taxon>Agaricales</taxon>
        <taxon>Marasmiineae</taxon>
        <taxon>Mycenaceae</taxon>
        <taxon>Mycena</taxon>
    </lineage>
</organism>
<sequence>YNFTLLDNKNWKTFSFKAKSKLEDEDRWKYIAKPAALQTLVVQRPATAPATGTVSTRIPNPAYADWETGDAKTMRRITEMVSDDQVAYIRDATSAAEMWNNLRTIYEATGMLSMIA</sequence>
<feature type="non-terminal residue" evidence="2">
    <location>
        <position position="116"/>
    </location>
</feature>
<dbReference type="Proteomes" id="UP001221757">
    <property type="component" value="Unassembled WGS sequence"/>
</dbReference>
<evidence type="ECO:0000313" key="3">
    <source>
        <dbReference type="Proteomes" id="UP001221757"/>
    </source>
</evidence>
<dbReference type="PROSITE" id="PS50003">
    <property type="entry name" value="PH_DOMAIN"/>
    <property type="match status" value="1"/>
</dbReference>
<dbReference type="EMBL" id="JARKIE010000089">
    <property type="protein sequence ID" value="KAJ7687226.1"/>
    <property type="molecule type" value="Genomic_DNA"/>
</dbReference>
<dbReference type="InterPro" id="IPR001849">
    <property type="entry name" value="PH_domain"/>
</dbReference>